<sequence length="263" mass="29700">MPCPFLSWALLRGPAASIPPPQFSEWQRPNLPHASDHPTSCWSRAHKVIPVQLHLSPTRSPAPLLGILQGARPRRGHLQALPPPKHHWDRASYCLNEKAAHLRLQRSWLKDPSFPGPQPAQTSKMVRVVISLTPRSALEKQYLLSAEHSFVILEADAIVNEPPVKEILNKYELAPAQVVPTSWHNICSFIATCELRYLICSAWAFGLVYAVQKAPKEIGDLGSDRFNNRSGFMTAIEKKSKVKHWKYDFVFLRRESGWGDVPD</sequence>
<protein>
    <submittedName>
        <fullName evidence="1">Uncharacterized protein</fullName>
    </submittedName>
</protein>
<dbReference type="AlphaFoldDB" id="A0A9Q1KTE1"/>
<accession>A0A9Q1KTE1</accession>
<organism evidence="1 2">
    <name type="scientific">Carnegiea gigantea</name>
    <dbReference type="NCBI Taxonomy" id="171969"/>
    <lineage>
        <taxon>Eukaryota</taxon>
        <taxon>Viridiplantae</taxon>
        <taxon>Streptophyta</taxon>
        <taxon>Embryophyta</taxon>
        <taxon>Tracheophyta</taxon>
        <taxon>Spermatophyta</taxon>
        <taxon>Magnoliopsida</taxon>
        <taxon>eudicotyledons</taxon>
        <taxon>Gunneridae</taxon>
        <taxon>Pentapetalae</taxon>
        <taxon>Caryophyllales</taxon>
        <taxon>Cactineae</taxon>
        <taxon>Cactaceae</taxon>
        <taxon>Cactoideae</taxon>
        <taxon>Echinocereeae</taxon>
        <taxon>Carnegiea</taxon>
    </lineage>
</organism>
<reference evidence="1" key="1">
    <citation type="submission" date="2022-04" db="EMBL/GenBank/DDBJ databases">
        <title>Carnegiea gigantea Genome sequencing and assembly v2.</title>
        <authorList>
            <person name="Copetti D."/>
            <person name="Sanderson M.J."/>
            <person name="Burquez A."/>
            <person name="Wojciechowski M.F."/>
        </authorList>
    </citation>
    <scope>NUCLEOTIDE SEQUENCE</scope>
    <source>
        <strain evidence="1">SGP5-SGP5p</strain>
        <tissue evidence="1">Aerial part</tissue>
    </source>
</reference>
<keyword evidence="2" id="KW-1185">Reference proteome</keyword>
<name>A0A9Q1KTE1_9CARY</name>
<evidence type="ECO:0000313" key="2">
    <source>
        <dbReference type="Proteomes" id="UP001153076"/>
    </source>
</evidence>
<evidence type="ECO:0000313" key="1">
    <source>
        <dbReference type="EMBL" id="KAJ8448735.1"/>
    </source>
</evidence>
<dbReference type="EMBL" id="JAKOGI010000027">
    <property type="protein sequence ID" value="KAJ8448735.1"/>
    <property type="molecule type" value="Genomic_DNA"/>
</dbReference>
<dbReference type="Proteomes" id="UP001153076">
    <property type="component" value="Unassembled WGS sequence"/>
</dbReference>
<comment type="caution">
    <text evidence="1">The sequence shown here is derived from an EMBL/GenBank/DDBJ whole genome shotgun (WGS) entry which is preliminary data.</text>
</comment>
<proteinExistence type="predicted"/>
<gene>
    <name evidence="1" type="ORF">Cgig2_011356</name>
</gene>
<dbReference type="OrthoDB" id="1752359at2759"/>